<evidence type="ECO:0000256" key="7">
    <source>
        <dbReference type="ARBA" id="ARBA00023136"/>
    </source>
</evidence>
<dbReference type="KEGG" id="bfo:118409643"/>
<feature type="region of interest" description="Disordered" evidence="8">
    <location>
        <begin position="1"/>
        <end position="25"/>
    </location>
</feature>
<dbReference type="GO" id="GO:0005634">
    <property type="term" value="C:nucleus"/>
    <property type="evidence" value="ECO:0000318"/>
    <property type="project" value="GO_Central"/>
</dbReference>
<dbReference type="GO" id="GO:0098574">
    <property type="term" value="C:cytoplasmic side of lysosomal membrane"/>
    <property type="evidence" value="ECO:0000318"/>
    <property type="project" value="GO_Central"/>
</dbReference>
<dbReference type="RefSeq" id="XP_035666704.1">
    <property type="nucleotide sequence ID" value="XM_035810811.1"/>
</dbReference>
<accession>A0A9J7KMR1</accession>
<evidence type="ECO:0000256" key="4">
    <source>
        <dbReference type="ARBA" id="ARBA00005975"/>
    </source>
</evidence>
<keyword evidence="7 9" id="KW-0472">Membrane</keyword>
<keyword evidence="9" id="KW-0812">Transmembrane</keyword>
<dbReference type="InterPro" id="IPR037519">
    <property type="entry name" value="LITAF_fam"/>
</dbReference>
<dbReference type="PANTHER" id="PTHR23292:SF46">
    <property type="entry name" value="LIPOPOLYSACCHARIDE-INDUCED TUMOR NECROSIS FACTOR-ALPHA FACTOR HOMOLOG"/>
    <property type="match status" value="1"/>
</dbReference>
<dbReference type="OrthoDB" id="5599753at2759"/>
<evidence type="ECO:0000259" key="10">
    <source>
        <dbReference type="PROSITE" id="PS51837"/>
    </source>
</evidence>
<name>A0A9J7KMR1_BRAFL</name>
<evidence type="ECO:0000256" key="1">
    <source>
        <dbReference type="ARBA" id="ARBA00004414"/>
    </source>
</evidence>
<comment type="similarity">
    <text evidence="4">Belongs to the CDIP1/LITAF family.</text>
</comment>
<gene>
    <name evidence="12" type="primary">LOC118409643</name>
</gene>
<evidence type="ECO:0000313" key="12">
    <source>
        <dbReference type="RefSeq" id="XP_035666704.1"/>
    </source>
</evidence>
<sequence length="133" mass="14414">MADAPPPYSPYPTKEGLADPSPPAQAYTYQQPATQTIVMTTTSPAAQPLIKINPASFPVEPVQLQCPHCNATVRTDTQMVTGAVTWLVCFVLIVMIIGLIGVCFVPFCVDSTKDVRHTCPNCKNHLGTYHRLG</sequence>
<evidence type="ECO:0000256" key="3">
    <source>
        <dbReference type="ARBA" id="ARBA00004630"/>
    </source>
</evidence>
<reference evidence="12" key="2">
    <citation type="submission" date="2025-08" db="UniProtKB">
        <authorList>
            <consortium name="RefSeq"/>
        </authorList>
    </citation>
    <scope>IDENTIFICATION</scope>
    <source>
        <strain evidence="12">S238N-H82</strain>
        <tissue evidence="12">Testes</tissue>
    </source>
</reference>
<organism evidence="11 12">
    <name type="scientific">Branchiostoma floridae</name>
    <name type="common">Florida lancelet</name>
    <name type="synonym">Amphioxus</name>
    <dbReference type="NCBI Taxonomy" id="7739"/>
    <lineage>
        <taxon>Eukaryota</taxon>
        <taxon>Metazoa</taxon>
        <taxon>Chordata</taxon>
        <taxon>Cephalochordata</taxon>
        <taxon>Leptocardii</taxon>
        <taxon>Amphioxiformes</taxon>
        <taxon>Branchiostomatidae</taxon>
        <taxon>Branchiostoma</taxon>
    </lineage>
</organism>
<dbReference type="SMART" id="SM00714">
    <property type="entry name" value="LITAF"/>
    <property type="match status" value="1"/>
</dbReference>
<evidence type="ECO:0000256" key="6">
    <source>
        <dbReference type="ARBA" id="ARBA00022833"/>
    </source>
</evidence>
<dbReference type="GeneID" id="118409643"/>
<keyword evidence="11" id="KW-1185">Reference proteome</keyword>
<evidence type="ECO:0000256" key="9">
    <source>
        <dbReference type="SAM" id="Phobius"/>
    </source>
</evidence>
<dbReference type="GO" id="GO:0008270">
    <property type="term" value="F:zinc ion binding"/>
    <property type="evidence" value="ECO:0000318"/>
    <property type="project" value="GO_Central"/>
</dbReference>
<feature type="compositionally biased region" description="Pro residues" evidence="8">
    <location>
        <begin position="1"/>
        <end position="10"/>
    </location>
</feature>
<protein>
    <submittedName>
        <fullName evidence="12">LITAF domain-containing protein-like</fullName>
    </submittedName>
</protein>
<evidence type="ECO:0000256" key="5">
    <source>
        <dbReference type="ARBA" id="ARBA00022723"/>
    </source>
</evidence>
<evidence type="ECO:0000256" key="2">
    <source>
        <dbReference type="ARBA" id="ARBA00004481"/>
    </source>
</evidence>
<dbReference type="AlphaFoldDB" id="A0A9J7KMR1"/>
<comment type="subcellular location">
    <subcellularLocation>
        <location evidence="2">Endosome membrane</location>
        <topology evidence="2">Peripheral membrane protein</topology>
    </subcellularLocation>
    <subcellularLocation>
        <location evidence="1">Late endosome membrane</location>
    </subcellularLocation>
    <subcellularLocation>
        <location evidence="3">Lysosome membrane</location>
        <topology evidence="3">Peripheral membrane protein</topology>
        <orientation evidence="3">Cytoplasmic side</orientation>
    </subcellularLocation>
</comment>
<proteinExistence type="inferred from homology"/>
<keyword evidence="5" id="KW-0479">Metal-binding</keyword>
<dbReference type="Proteomes" id="UP000001554">
    <property type="component" value="Chromosome 2"/>
</dbReference>
<dbReference type="OMA" id="WIIMGIC"/>
<feature type="domain" description="LITAF" evidence="10">
    <location>
        <begin position="46"/>
        <end position="131"/>
    </location>
</feature>
<evidence type="ECO:0000256" key="8">
    <source>
        <dbReference type="SAM" id="MobiDB-lite"/>
    </source>
</evidence>
<dbReference type="PROSITE" id="PS51837">
    <property type="entry name" value="LITAF"/>
    <property type="match status" value="1"/>
</dbReference>
<feature type="transmembrane region" description="Helical" evidence="9">
    <location>
        <begin position="83"/>
        <end position="107"/>
    </location>
</feature>
<evidence type="ECO:0000313" key="11">
    <source>
        <dbReference type="Proteomes" id="UP000001554"/>
    </source>
</evidence>
<dbReference type="PANTHER" id="PTHR23292">
    <property type="entry name" value="LIPOPOLYSACCHARIDE-INDUCED TUMOR NECROSIS FACTOR-ALPHA FACTOR"/>
    <property type="match status" value="1"/>
</dbReference>
<keyword evidence="9" id="KW-1133">Transmembrane helix</keyword>
<dbReference type="InterPro" id="IPR006629">
    <property type="entry name" value="LITAF"/>
</dbReference>
<keyword evidence="6" id="KW-0862">Zinc</keyword>
<reference evidence="11" key="1">
    <citation type="journal article" date="2020" name="Nat. Ecol. Evol.">
        <title>Deeply conserved synteny resolves early events in vertebrate evolution.</title>
        <authorList>
            <person name="Simakov O."/>
            <person name="Marletaz F."/>
            <person name="Yue J.X."/>
            <person name="O'Connell B."/>
            <person name="Jenkins J."/>
            <person name="Brandt A."/>
            <person name="Calef R."/>
            <person name="Tung C.H."/>
            <person name="Huang T.K."/>
            <person name="Schmutz J."/>
            <person name="Satoh N."/>
            <person name="Yu J.K."/>
            <person name="Putnam N.H."/>
            <person name="Green R.E."/>
            <person name="Rokhsar D.S."/>
        </authorList>
    </citation>
    <scope>NUCLEOTIDE SEQUENCE [LARGE SCALE GENOMIC DNA]</scope>
    <source>
        <strain evidence="11">S238N-H82</strain>
    </source>
</reference>
<dbReference type="Pfam" id="PF10601">
    <property type="entry name" value="zf-LITAF-like"/>
    <property type="match status" value="1"/>
</dbReference>
<dbReference type="GO" id="GO:0098560">
    <property type="term" value="C:cytoplasmic side of late endosome membrane"/>
    <property type="evidence" value="ECO:0000318"/>
    <property type="project" value="GO_Central"/>
</dbReference>